<feature type="domain" description="Urease accessory protein UreE C-terminal" evidence="6">
    <location>
        <begin position="54"/>
        <end position="125"/>
    </location>
</feature>
<protein>
    <submittedName>
        <fullName evidence="7">Urease accessory protein UreE</fullName>
    </submittedName>
</protein>
<dbReference type="HAMAP" id="MF_00822">
    <property type="entry name" value="UreE"/>
    <property type="match status" value="1"/>
</dbReference>
<dbReference type="Proteomes" id="UP001204953">
    <property type="component" value="Unassembled WGS sequence"/>
</dbReference>
<evidence type="ECO:0000259" key="5">
    <source>
        <dbReference type="Pfam" id="PF02814"/>
    </source>
</evidence>
<dbReference type="GO" id="GO:0006457">
    <property type="term" value="P:protein folding"/>
    <property type="evidence" value="ECO:0007669"/>
    <property type="project" value="InterPro"/>
</dbReference>
<dbReference type="Pfam" id="PF05194">
    <property type="entry name" value="UreE_C"/>
    <property type="match status" value="1"/>
</dbReference>
<organism evidence="7 8">
    <name type="scientific">Limnofasciculus baicalensis BBK-W-15</name>
    <dbReference type="NCBI Taxonomy" id="2699891"/>
    <lineage>
        <taxon>Bacteria</taxon>
        <taxon>Bacillati</taxon>
        <taxon>Cyanobacteriota</taxon>
        <taxon>Cyanophyceae</taxon>
        <taxon>Coleofasciculales</taxon>
        <taxon>Coleofasciculaceae</taxon>
        <taxon>Limnofasciculus</taxon>
        <taxon>Limnofasciculus baicalensis</taxon>
    </lineage>
</organism>
<evidence type="ECO:0000256" key="4">
    <source>
        <dbReference type="ARBA" id="ARBA00023186"/>
    </source>
</evidence>
<name>A0AAE3GXG9_9CYAN</name>
<keyword evidence="3" id="KW-0533">Nickel</keyword>
<keyword evidence="8" id="KW-1185">Reference proteome</keyword>
<dbReference type="InterPro" id="IPR007864">
    <property type="entry name" value="UreE_C_dom"/>
</dbReference>
<evidence type="ECO:0000313" key="8">
    <source>
        <dbReference type="Proteomes" id="UP001204953"/>
    </source>
</evidence>
<dbReference type="RefSeq" id="WP_254015058.1">
    <property type="nucleotide sequence ID" value="NZ_JAMZMM010000560.1"/>
</dbReference>
<accession>A0AAE3GXG9</accession>
<dbReference type="EMBL" id="JAMZMM010000560">
    <property type="protein sequence ID" value="MCP2732339.1"/>
    <property type="molecule type" value="Genomic_DNA"/>
</dbReference>
<dbReference type="GO" id="GO:0019627">
    <property type="term" value="P:urea metabolic process"/>
    <property type="evidence" value="ECO:0007669"/>
    <property type="project" value="InterPro"/>
</dbReference>
<gene>
    <name evidence="7" type="primary">ureE</name>
    <name evidence="7" type="ORF">NJ959_28300</name>
</gene>
<dbReference type="Gene3D" id="2.60.260.20">
    <property type="entry name" value="Urease metallochaperone UreE, N-terminal domain"/>
    <property type="match status" value="1"/>
</dbReference>
<evidence type="ECO:0000313" key="7">
    <source>
        <dbReference type="EMBL" id="MCP2732339.1"/>
    </source>
</evidence>
<dbReference type="GO" id="GO:0065003">
    <property type="term" value="P:protein-containing complex assembly"/>
    <property type="evidence" value="ECO:0007669"/>
    <property type="project" value="InterPro"/>
</dbReference>
<evidence type="ECO:0000256" key="2">
    <source>
        <dbReference type="ARBA" id="ARBA00022490"/>
    </source>
</evidence>
<dbReference type="InterPro" id="IPR004029">
    <property type="entry name" value="UreE_N"/>
</dbReference>
<dbReference type="GO" id="GO:0005737">
    <property type="term" value="C:cytoplasm"/>
    <property type="evidence" value="ECO:0007669"/>
    <property type="project" value="UniProtKB-SubCell"/>
</dbReference>
<comment type="subcellular location">
    <subcellularLocation>
        <location evidence="1">Cytoplasm</location>
    </subcellularLocation>
</comment>
<evidence type="ECO:0000256" key="3">
    <source>
        <dbReference type="ARBA" id="ARBA00022596"/>
    </source>
</evidence>
<dbReference type="NCBIfam" id="NF009751">
    <property type="entry name" value="PRK13261.1-1"/>
    <property type="match status" value="1"/>
</dbReference>
<dbReference type="Gene3D" id="3.30.70.790">
    <property type="entry name" value="UreE, C-terminal domain"/>
    <property type="match status" value="1"/>
</dbReference>
<dbReference type="InterPro" id="IPR012406">
    <property type="entry name" value="UreE"/>
</dbReference>
<dbReference type="SUPFAM" id="SSF69737">
    <property type="entry name" value="Urease metallochaperone UreE, C-terminal domain"/>
    <property type="match status" value="1"/>
</dbReference>
<sequence>SLTASERTRTRHRFDTPDGESLYLRLPRGTILQDGDLLRSQIGDVVIRIAAKPEDVLTVTTQKPLDLLRAAYHLGNRHVPLEITPNYLRLSPDPVLEAMLEQLGLNVKSEILPFHPEIGAYGHNH</sequence>
<evidence type="ECO:0000256" key="1">
    <source>
        <dbReference type="ARBA" id="ARBA00004496"/>
    </source>
</evidence>
<evidence type="ECO:0000259" key="6">
    <source>
        <dbReference type="Pfam" id="PF05194"/>
    </source>
</evidence>
<keyword evidence="2" id="KW-0963">Cytoplasm</keyword>
<dbReference type="Pfam" id="PF02814">
    <property type="entry name" value="UreE_N"/>
    <property type="match status" value="1"/>
</dbReference>
<reference evidence="7" key="1">
    <citation type="submission" date="2022-06" db="EMBL/GenBank/DDBJ databases">
        <title>New cyanobacteria of genus Symplocastrum in benthos of Lake Baikal.</title>
        <authorList>
            <person name="Sorokovikova E."/>
            <person name="Tikhonova I."/>
            <person name="Krasnopeev A."/>
            <person name="Evseev P."/>
            <person name="Gladkikh A."/>
            <person name="Belykh O."/>
        </authorList>
    </citation>
    <scope>NUCLEOTIDE SEQUENCE</scope>
    <source>
        <strain evidence="7">BBK-W-15</strain>
    </source>
</reference>
<feature type="domain" description="UreE urease accessory N-terminal" evidence="5">
    <location>
        <begin position="2"/>
        <end position="46"/>
    </location>
</feature>
<dbReference type="CDD" id="cd00571">
    <property type="entry name" value="UreE"/>
    <property type="match status" value="1"/>
</dbReference>
<dbReference type="InterPro" id="IPR036118">
    <property type="entry name" value="UreE_N_sf"/>
</dbReference>
<dbReference type="PIRSF" id="PIRSF036402">
    <property type="entry name" value="Ureas_acces_UreE"/>
    <property type="match status" value="1"/>
</dbReference>
<comment type="caution">
    <text evidence="7">The sequence shown here is derived from an EMBL/GenBank/DDBJ whole genome shotgun (WGS) entry which is preliminary data.</text>
</comment>
<dbReference type="GO" id="GO:0016151">
    <property type="term" value="F:nickel cation binding"/>
    <property type="evidence" value="ECO:0007669"/>
    <property type="project" value="InterPro"/>
</dbReference>
<proteinExistence type="inferred from homology"/>
<dbReference type="SUPFAM" id="SSF69287">
    <property type="entry name" value="Urease metallochaperone UreE, N-terminal domain"/>
    <property type="match status" value="1"/>
</dbReference>
<feature type="non-terminal residue" evidence="7">
    <location>
        <position position="1"/>
    </location>
</feature>
<keyword evidence="4" id="KW-0143">Chaperone</keyword>
<dbReference type="AlphaFoldDB" id="A0AAE3GXG9"/>